<dbReference type="InterPro" id="IPR019517">
    <property type="entry name" value="Integrin-bd_ICAP-1"/>
</dbReference>
<comment type="caution">
    <text evidence="3">The sequence shown here is derived from an EMBL/GenBank/DDBJ whole genome shotgun (WGS) entry which is preliminary data.</text>
</comment>
<dbReference type="PANTHER" id="PTHR32055:SF1">
    <property type="entry name" value="INTEGRIN BETA-1-BINDING PROTEIN 1"/>
    <property type="match status" value="1"/>
</dbReference>
<dbReference type="Pfam" id="PF10480">
    <property type="entry name" value="ICAP-1_inte_bdg"/>
    <property type="match status" value="1"/>
</dbReference>
<feature type="domain" description="PID" evidence="2">
    <location>
        <begin position="53"/>
        <end position="139"/>
    </location>
</feature>
<gene>
    <name evidence="3" type="ORF">ACJMK2_042187</name>
</gene>
<feature type="compositionally biased region" description="Low complexity" evidence="1">
    <location>
        <begin position="19"/>
        <end position="31"/>
    </location>
</feature>
<organism evidence="3 4">
    <name type="scientific">Sinanodonta woodiana</name>
    <name type="common">Chinese pond mussel</name>
    <name type="synonym">Anodonta woodiana</name>
    <dbReference type="NCBI Taxonomy" id="1069815"/>
    <lineage>
        <taxon>Eukaryota</taxon>
        <taxon>Metazoa</taxon>
        <taxon>Spiralia</taxon>
        <taxon>Lophotrochozoa</taxon>
        <taxon>Mollusca</taxon>
        <taxon>Bivalvia</taxon>
        <taxon>Autobranchia</taxon>
        <taxon>Heteroconchia</taxon>
        <taxon>Palaeoheterodonta</taxon>
        <taxon>Unionida</taxon>
        <taxon>Unionoidea</taxon>
        <taxon>Unionidae</taxon>
        <taxon>Unioninae</taxon>
        <taxon>Sinanodonta</taxon>
    </lineage>
</organism>
<accession>A0ABD3W7Y9</accession>
<dbReference type="AlphaFoldDB" id="A0ABD3W7Y9"/>
<dbReference type="InterPro" id="IPR006020">
    <property type="entry name" value="PTB/PI_dom"/>
</dbReference>
<dbReference type="PANTHER" id="PTHR32055">
    <property type="entry name" value="INTEGRIN BETA-1-BINDING PROTEIN 1"/>
    <property type="match status" value="1"/>
</dbReference>
<keyword evidence="4" id="KW-1185">Reference proteome</keyword>
<feature type="compositionally biased region" description="Basic residues" evidence="1">
    <location>
        <begin position="1"/>
        <end position="10"/>
    </location>
</feature>
<evidence type="ECO:0000256" key="1">
    <source>
        <dbReference type="SAM" id="MobiDB-lite"/>
    </source>
</evidence>
<protein>
    <recommendedName>
        <fullName evidence="2">PID domain-containing protein</fullName>
    </recommendedName>
</protein>
<dbReference type="SUPFAM" id="SSF50729">
    <property type="entry name" value="PH domain-like"/>
    <property type="match status" value="1"/>
</dbReference>
<sequence>MFQARKRSKINHQSGSHESVSSTGNPSTSSTENLSSVKDGQDVIDMRVLYQKVTFEVYFIGMVPNINMGNSQQRDTEAQLIDHIEEAQIDGKLPISVQEDSKVKLSVSQYGLQVLDIKGKEYLQRHPLHTVAQVVQYDDAMGKHNIAVKMARLPRQSFSATYSNAYLRNRHKQFVTVSEEYLMQLQ</sequence>
<dbReference type="PROSITE" id="PS01179">
    <property type="entry name" value="PID"/>
    <property type="match status" value="1"/>
</dbReference>
<evidence type="ECO:0000313" key="3">
    <source>
        <dbReference type="EMBL" id="KAL3869516.1"/>
    </source>
</evidence>
<evidence type="ECO:0000259" key="2">
    <source>
        <dbReference type="PROSITE" id="PS01179"/>
    </source>
</evidence>
<name>A0ABD3W7Y9_SINWO</name>
<dbReference type="Gene3D" id="6.20.360.10">
    <property type="match status" value="1"/>
</dbReference>
<reference evidence="3 4" key="1">
    <citation type="submission" date="2024-11" db="EMBL/GenBank/DDBJ databases">
        <title>Chromosome-level genome assembly of the freshwater bivalve Anodonta woodiana.</title>
        <authorList>
            <person name="Chen X."/>
        </authorList>
    </citation>
    <scope>NUCLEOTIDE SEQUENCE [LARGE SCALE GENOMIC DNA]</scope>
    <source>
        <strain evidence="3">MN2024</strain>
        <tissue evidence="3">Gills</tissue>
    </source>
</reference>
<proteinExistence type="predicted"/>
<feature type="region of interest" description="Disordered" evidence="1">
    <location>
        <begin position="1"/>
        <end position="36"/>
    </location>
</feature>
<dbReference type="Proteomes" id="UP001634394">
    <property type="component" value="Unassembled WGS sequence"/>
</dbReference>
<dbReference type="EMBL" id="JBJQND010000008">
    <property type="protein sequence ID" value="KAL3869516.1"/>
    <property type="molecule type" value="Genomic_DNA"/>
</dbReference>
<evidence type="ECO:0000313" key="4">
    <source>
        <dbReference type="Proteomes" id="UP001634394"/>
    </source>
</evidence>